<evidence type="ECO:0000256" key="1">
    <source>
        <dbReference type="SAM" id="Phobius"/>
    </source>
</evidence>
<comment type="caution">
    <text evidence="2">The sequence shown here is derived from an EMBL/GenBank/DDBJ whole genome shotgun (WGS) entry which is preliminary data.</text>
</comment>
<dbReference type="AlphaFoldDB" id="A0A812XYW3"/>
<protein>
    <submittedName>
        <fullName evidence="2">Uncharacterized protein</fullName>
    </submittedName>
</protein>
<feature type="transmembrane region" description="Helical" evidence="1">
    <location>
        <begin position="276"/>
        <end position="296"/>
    </location>
</feature>
<keyword evidence="1" id="KW-0472">Membrane</keyword>
<keyword evidence="1" id="KW-1133">Transmembrane helix</keyword>
<feature type="transmembrane region" description="Helical" evidence="1">
    <location>
        <begin position="211"/>
        <end position="231"/>
    </location>
</feature>
<evidence type="ECO:0000313" key="2">
    <source>
        <dbReference type="EMBL" id="CAE7754612.1"/>
    </source>
</evidence>
<name>A0A812XYW3_SYMPI</name>
<feature type="transmembrane region" description="Helical" evidence="1">
    <location>
        <begin position="47"/>
        <end position="70"/>
    </location>
</feature>
<evidence type="ECO:0000313" key="3">
    <source>
        <dbReference type="Proteomes" id="UP000649617"/>
    </source>
</evidence>
<dbReference type="OrthoDB" id="430329at2759"/>
<organism evidence="2 3">
    <name type="scientific">Symbiodinium pilosum</name>
    <name type="common">Dinoflagellate</name>
    <dbReference type="NCBI Taxonomy" id="2952"/>
    <lineage>
        <taxon>Eukaryota</taxon>
        <taxon>Sar</taxon>
        <taxon>Alveolata</taxon>
        <taxon>Dinophyceae</taxon>
        <taxon>Suessiales</taxon>
        <taxon>Symbiodiniaceae</taxon>
        <taxon>Symbiodinium</taxon>
    </lineage>
</organism>
<dbReference type="EMBL" id="CAJNIZ010046704">
    <property type="protein sequence ID" value="CAE7754612.1"/>
    <property type="molecule type" value="Genomic_DNA"/>
</dbReference>
<dbReference type="Proteomes" id="UP000649617">
    <property type="component" value="Unassembled WGS sequence"/>
</dbReference>
<reference evidence="2" key="1">
    <citation type="submission" date="2021-02" db="EMBL/GenBank/DDBJ databases">
        <authorList>
            <person name="Dougan E. K."/>
            <person name="Rhodes N."/>
            <person name="Thang M."/>
            <person name="Chan C."/>
        </authorList>
    </citation>
    <scope>NUCLEOTIDE SEQUENCE</scope>
</reference>
<sequence>MDSFGAPLLPLAETRESRAPVVQGLALTGLLACVAQLPWLLAPELTGAPLVLASGPLGLGGYLGSLGIFLRQYYDCLIPYVWPITYCGIFMFVLVFVMSFLNHAKDFSGFAKMMEAFGLPCPAFMAAGGLFSLLAGSLCYLTGIPVLMEWGAEFLFIFLIASTYFGHYKPWKQSQEMNHFIMVLKNIGLCGHCLLTIGFEVPEIGKDGTPLGLHGALGSLGVFFGKIYALFRPYSYVFKYSGLVLFVTPFLLSFLNHAQDTKQFVGMIMGFGFGRAMATFLAVFSLILLFVSSLFYVSGVPVLMEIGAEGLFTFLLFATYFAHVRPYRQTGDIGHFLHILKNISLAGACVMTIGIVIPQIGERVGGLLVDAINLQSSRDAAALWAYDLVMREAMERVKYWGKSKKPLAREAGEGSG</sequence>
<feature type="transmembrane region" description="Helical" evidence="1">
    <location>
        <begin position="21"/>
        <end position="41"/>
    </location>
</feature>
<feature type="transmembrane region" description="Helical" evidence="1">
    <location>
        <begin position="122"/>
        <end position="143"/>
    </location>
</feature>
<proteinExistence type="predicted"/>
<feature type="transmembrane region" description="Helical" evidence="1">
    <location>
        <begin position="302"/>
        <end position="322"/>
    </location>
</feature>
<gene>
    <name evidence="2" type="ORF">SPIL2461_LOCUS21900</name>
</gene>
<feature type="transmembrane region" description="Helical" evidence="1">
    <location>
        <begin position="150"/>
        <end position="168"/>
    </location>
</feature>
<feature type="transmembrane region" description="Helical" evidence="1">
    <location>
        <begin position="343"/>
        <end position="361"/>
    </location>
</feature>
<feature type="transmembrane region" description="Helical" evidence="1">
    <location>
        <begin position="237"/>
        <end position="255"/>
    </location>
</feature>
<keyword evidence="1" id="KW-0812">Transmembrane</keyword>
<feature type="transmembrane region" description="Helical" evidence="1">
    <location>
        <begin position="180"/>
        <end position="199"/>
    </location>
</feature>
<accession>A0A812XYW3</accession>
<keyword evidence="3" id="KW-1185">Reference proteome</keyword>
<feature type="transmembrane region" description="Helical" evidence="1">
    <location>
        <begin position="77"/>
        <end position="102"/>
    </location>
</feature>